<reference evidence="1" key="1">
    <citation type="journal article" date="2023" name="Science">
        <title>Genome structures resolve the early diversification of teleost fishes.</title>
        <authorList>
            <person name="Parey E."/>
            <person name="Louis A."/>
            <person name="Montfort J."/>
            <person name="Bouchez O."/>
            <person name="Roques C."/>
            <person name="Iampietro C."/>
            <person name="Lluch J."/>
            <person name="Castinel A."/>
            <person name="Donnadieu C."/>
            <person name="Desvignes T."/>
            <person name="Floi Bucao C."/>
            <person name="Jouanno E."/>
            <person name="Wen M."/>
            <person name="Mejri S."/>
            <person name="Dirks R."/>
            <person name="Jansen H."/>
            <person name="Henkel C."/>
            <person name="Chen W.J."/>
            <person name="Zahm M."/>
            <person name="Cabau C."/>
            <person name="Klopp C."/>
            <person name="Thompson A.W."/>
            <person name="Robinson-Rechavi M."/>
            <person name="Braasch I."/>
            <person name="Lecointre G."/>
            <person name="Bobe J."/>
            <person name="Postlethwait J.H."/>
            <person name="Berthelot C."/>
            <person name="Roest Crollius H."/>
            <person name="Guiguen Y."/>
        </authorList>
    </citation>
    <scope>NUCLEOTIDE SEQUENCE</scope>
    <source>
        <strain evidence="1">NC1722</strain>
    </source>
</reference>
<protein>
    <submittedName>
        <fullName evidence="1">Uncharacterized protein</fullName>
    </submittedName>
</protein>
<dbReference type="Proteomes" id="UP001221898">
    <property type="component" value="Unassembled WGS sequence"/>
</dbReference>
<comment type="caution">
    <text evidence="1">The sequence shown here is derived from an EMBL/GenBank/DDBJ whole genome shotgun (WGS) entry which is preliminary data.</text>
</comment>
<evidence type="ECO:0000313" key="1">
    <source>
        <dbReference type="EMBL" id="KAJ8416450.1"/>
    </source>
</evidence>
<organism evidence="1 2">
    <name type="scientific">Aldrovandia affinis</name>
    <dbReference type="NCBI Taxonomy" id="143900"/>
    <lineage>
        <taxon>Eukaryota</taxon>
        <taxon>Metazoa</taxon>
        <taxon>Chordata</taxon>
        <taxon>Craniata</taxon>
        <taxon>Vertebrata</taxon>
        <taxon>Euteleostomi</taxon>
        <taxon>Actinopterygii</taxon>
        <taxon>Neopterygii</taxon>
        <taxon>Teleostei</taxon>
        <taxon>Notacanthiformes</taxon>
        <taxon>Halosauridae</taxon>
        <taxon>Aldrovandia</taxon>
    </lineage>
</organism>
<keyword evidence="2" id="KW-1185">Reference proteome</keyword>
<accession>A0AAD7T8S8</accession>
<gene>
    <name evidence="1" type="ORF">AAFF_G00357380</name>
</gene>
<dbReference type="EMBL" id="JAINUG010000006">
    <property type="protein sequence ID" value="KAJ8416450.1"/>
    <property type="molecule type" value="Genomic_DNA"/>
</dbReference>
<evidence type="ECO:0000313" key="2">
    <source>
        <dbReference type="Proteomes" id="UP001221898"/>
    </source>
</evidence>
<proteinExistence type="predicted"/>
<sequence length="119" mass="13233">MGISRDYNLKNVLCNGTFLEFNSTADKEAFENISCALTPQELRETRKAFQQNLNVEKLASKLPQALDLNPVETFGLVSKTVVDALPVIEQISRLQNSMLFNAANSLDFRSDIIARSAPL</sequence>
<dbReference type="AlphaFoldDB" id="A0AAD7T8S8"/>
<name>A0AAD7T8S8_9TELE</name>